<dbReference type="PaxDb" id="6945-B7QAP6"/>
<dbReference type="AlphaFoldDB" id="B7QAP6"/>
<dbReference type="InParanoid" id="B7QAP6"/>
<dbReference type="EnsemblMetazoa" id="ISCW013036-RA">
    <property type="protein sequence ID" value="ISCW013036-PA"/>
    <property type="gene ID" value="ISCW013036"/>
</dbReference>
<dbReference type="Proteomes" id="UP000001555">
    <property type="component" value="Unassembled WGS sequence"/>
</dbReference>
<evidence type="ECO:0000256" key="1">
    <source>
        <dbReference type="SAM" id="MobiDB-lite"/>
    </source>
</evidence>
<keyword evidence="4" id="KW-1185">Reference proteome</keyword>
<feature type="compositionally biased region" description="Basic and acidic residues" evidence="1">
    <location>
        <begin position="30"/>
        <end position="60"/>
    </location>
</feature>
<dbReference type="HOGENOM" id="CLU_1808338_0_0_1"/>
<reference evidence="3" key="2">
    <citation type="submission" date="2020-05" db="UniProtKB">
        <authorList>
            <consortium name="EnsemblMetazoa"/>
        </authorList>
    </citation>
    <scope>IDENTIFICATION</scope>
    <source>
        <strain evidence="3">wikel</strain>
    </source>
</reference>
<evidence type="ECO:0000313" key="4">
    <source>
        <dbReference type="Proteomes" id="UP000001555"/>
    </source>
</evidence>
<reference evidence="2 4" key="1">
    <citation type="submission" date="2008-03" db="EMBL/GenBank/DDBJ databases">
        <title>Annotation of Ixodes scapularis.</title>
        <authorList>
            <consortium name="Ixodes scapularis Genome Project Consortium"/>
            <person name="Caler E."/>
            <person name="Hannick L.I."/>
            <person name="Bidwell S."/>
            <person name="Joardar V."/>
            <person name="Thiagarajan M."/>
            <person name="Amedeo P."/>
            <person name="Galinsky K.J."/>
            <person name="Schobel S."/>
            <person name="Inman J."/>
            <person name="Hostetler J."/>
            <person name="Miller J."/>
            <person name="Hammond M."/>
            <person name="Megy K."/>
            <person name="Lawson D."/>
            <person name="Kodira C."/>
            <person name="Sutton G."/>
            <person name="Meyer J."/>
            <person name="Hill C.A."/>
            <person name="Birren B."/>
            <person name="Nene V."/>
            <person name="Collins F."/>
            <person name="Alarcon-Chaidez F."/>
            <person name="Wikel S."/>
            <person name="Strausberg R."/>
        </authorList>
    </citation>
    <scope>NUCLEOTIDE SEQUENCE [LARGE SCALE GENOMIC DNA]</scope>
    <source>
        <strain evidence="4">Wikel</strain>
        <strain evidence="2">Wikel colony</strain>
    </source>
</reference>
<protein>
    <submittedName>
        <fullName evidence="2 3">Uncharacterized protein</fullName>
    </submittedName>
</protein>
<evidence type="ECO:0000313" key="3">
    <source>
        <dbReference type="EnsemblMetazoa" id="ISCW013036-PA"/>
    </source>
</evidence>
<dbReference type="VEuPathDB" id="VectorBase:ISCW013036"/>
<name>B7QAP6_IXOSC</name>
<dbReference type="EMBL" id="ABJB010584358">
    <property type="status" value="NOT_ANNOTATED_CDS"/>
    <property type="molecule type" value="Genomic_DNA"/>
</dbReference>
<dbReference type="EMBL" id="DS896213">
    <property type="protein sequence ID" value="EEC15918.1"/>
    <property type="molecule type" value="Genomic_DNA"/>
</dbReference>
<organism>
    <name type="scientific">Ixodes scapularis</name>
    <name type="common">Black-legged tick</name>
    <name type="synonym">Deer tick</name>
    <dbReference type="NCBI Taxonomy" id="6945"/>
    <lineage>
        <taxon>Eukaryota</taxon>
        <taxon>Metazoa</taxon>
        <taxon>Ecdysozoa</taxon>
        <taxon>Arthropoda</taxon>
        <taxon>Chelicerata</taxon>
        <taxon>Arachnida</taxon>
        <taxon>Acari</taxon>
        <taxon>Parasitiformes</taxon>
        <taxon>Ixodida</taxon>
        <taxon>Ixodoidea</taxon>
        <taxon>Ixodidae</taxon>
        <taxon>Ixodinae</taxon>
        <taxon>Ixodes</taxon>
    </lineage>
</organism>
<feature type="region of interest" description="Disordered" evidence="1">
    <location>
        <begin position="1"/>
        <end position="114"/>
    </location>
</feature>
<evidence type="ECO:0000313" key="2">
    <source>
        <dbReference type="EMBL" id="EEC15918.1"/>
    </source>
</evidence>
<gene>
    <name evidence="2" type="ORF">IscW_ISCW013036</name>
</gene>
<proteinExistence type="predicted"/>
<accession>B7QAP6</accession>
<dbReference type="VEuPathDB" id="VectorBase:ISCI013036"/>
<sequence length="143" mass="16431">MEPQAPSVKEVIEDDLVAKKDSAAVTGQRDNTKGKKQMKEEPEKDGKCFPQVREKLKETNAEEDEQTPDSEIKRWRRSMQTRQQSDNENYRKPRQKTAVEMGGCGKRVDPRHFVPGPKLKAKWVVVGVRTRCEWQSLDDTTCA</sequence>